<evidence type="ECO:0000313" key="2">
    <source>
        <dbReference type="EMBL" id="TVO37855.1"/>
    </source>
</evidence>
<dbReference type="Gene3D" id="3.30.1370.110">
    <property type="match status" value="1"/>
</dbReference>
<dbReference type="EMBL" id="VMKJ01000008">
    <property type="protein sequence ID" value="TVO37855.1"/>
    <property type="molecule type" value="Genomic_DNA"/>
</dbReference>
<dbReference type="RefSeq" id="WP_144387788.1">
    <property type="nucleotide sequence ID" value="NZ_CANNCB010000014.1"/>
</dbReference>
<dbReference type="Pfam" id="PF01713">
    <property type="entry name" value="Smr"/>
    <property type="match status" value="1"/>
</dbReference>
<dbReference type="InterPro" id="IPR047688">
    <property type="entry name" value="Endonuc_SmrA"/>
</dbReference>
<evidence type="ECO:0000313" key="3">
    <source>
        <dbReference type="Proteomes" id="UP000319828"/>
    </source>
</evidence>
<dbReference type="GO" id="GO:0004520">
    <property type="term" value="F:DNA endonuclease activity"/>
    <property type="evidence" value="ECO:0007669"/>
    <property type="project" value="TreeGrafter"/>
</dbReference>
<dbReference type="InterPro" id="IPR002625">
    <property type="entry name" value="Smr_dom"/>
</dbReference>
<dbReference type="SMART" id="SM00463">
    <property type="entry name" value="SMR"/>
    <property type="match status" value="1"/>
</dbReference>
<dbReference type="PROSITE" id="PS50828">
    <property type="entry name" value="SMR"/>
    <property type="match status" value="1"/>
</dbReference>
<dbReference type="NCBIfam" id="NF033154">
    <property type="entry name" value="endonuc_SmrA"/>
    <property type="match status" value="1"/>
</dbReference>
<dbReference type="PANTHER" id="PTHR35562">
    <property type="entry name" value="DNA ENDONUCLEASE SMRA-RELATED"/>
    <property type="match status" value="1"/>
</dbReference>
<dbReference type="AlphaFoldDB" id="A0A557PB19"/>
<keyword evidence="2" id="KW-0540">Nuclease</keyword>
<protein>
    <submittedName>
        <fullName evidence="2">DNA endonuclease SmrA</fullName>
    </submittedName>
</protein>
<proteinExistence type="predicted"/>
<dbReference type="Proteomes" id="UP000319828">
    <property type="component" value="Unassembled WGS sequence"/>
</dbReference>
<dbReference type="SUPFAM" id="SSF160443">
    <property type="entry name" value="SMR domain-like"/>
    <property type="match status" value="1"/>
</dbReference>
<keyword evidence="2" id="KW-0378">Hydrolase</keyword>
<sequence>MTDDNDLDLFQQMMGDVKPIKQDTTIRTKERTITEAHLARRQAAVSLSEEYDEYLSLDNAPMLRPDDILEYKKDGVQDGVFRKLRLGKYPITAKLDLHRRTLEQAREDVISFLRQAQRLDTRSVLIVHGKGERSNPPALIKSYVAAWLEQISDVMCFHSAQPFHGGSGAVYVLIKKSAEMKLDNRERHQKRMS</sequence>
<keyword evidence="2" id="KW-0255">Endonuclease</keyword>
<gene>
    <name evidence="2" type="primary">smrA</name>
    <name evidence="2" type="ORF">FOF44_06205</name>
</gene>
<organism evidence="2 3">
    <name type="scientific">Vibrio algivorus</name>
    <dbReference type="NCBI Taxonomy" id="1667024"/>
    <lineage>
        <taxon>Bacteria</taxon>
        <taxon>Pseudomonadati</taxon>
        <taxon>Pseudomonadota</taxon>
        <taxon>Gammaproteobacteria</taxon>
        <taxon>Vibrionales</taxon>
        <taxon>Vibrionaceae</taxon>
        <taxon>Vibrio</taxon>
    </lineage>
</organism>
<dbReference type="OrthoDB" id="9808881at2"/>
<reference evidence="2 3" key="1">
    <citation type="submission" date="2019-07" db="EMBL/GenBank/DDBJ databases">
        <title>The draft genome sequence of Vibrio algivorus M1486.</title>
        <authorList>
            <person name="Meng X."/>
        </authorList>
    </citation>
    <scope>NUCLEOTIDE SEQUENCE [LARGE SCALE GENOMIC DNA]</scope>
    <source>
        <strain evidence="2 3">M1486</strain>
    </source>
</reference>
<dbReference type="PANTHER" id="PTHR35562:SF2">
    <property type="entry name" value="DNA ENDONUCLEASE SMRA-RELATED"/>
    <property type="match status" value="1"/>
</dbReference>
<accession>A0A557PB19</accession>
<comment type="caution">
    <text evidence="2">The sequence shown here is derived from an EMBL/GenBank/DDBJ whole genome shotgun (WGS) entry which is preliminary data.</text>
</comment>
<evidence type="ECO:0000259" key="1">
    <source>
        <dbReference type="PROSITE" id="PS50828"/>
    </source>
</evidence>
<dbReference type="InterPro" id="IPR036063">
    <property type="entry name" value="Smr_dom_sf"/>
</dbReference>
<name>A0A557PB19_9VIBR</name>
<feature type="domain" description="Smr" evidence="1">
    <location>
        <begin position="95"/>
        <end position="175"/>
    </location>
</feature>